<dbReference type="Proteomes" id="UP000325780">
    <property type="component" value="Unassembled WGS sequence"/>
</dbReference>
<keyword evidence="3" id="KW-1185">Reference proteome</keyword>
<dbReference type="SUPFAM" id="SSF53335">
    <property type="entry name" value="S-adenosyl-L-methionine-dependent methyltransferases"/>
    <property type="match status" value="1"/>
</dbReference>
<dbReference type="AlphaFoldDB" id="A0A5N6U5U4"/>
<organism evidence="2 3">
    <name type="scientific">Aspergillus avenaceus</name>
    <dbReference type="NCBI Taxonomy" id="36643"/>
    <lineage>
        <taxon>Eukaryota</taxon>
        <taxon>Fungi</taxon>
        <taxon>Dikarya</taxon>
        <taxon>Ascomycota</taxon>
        <taxon>Pezizomycotina</taxon>
        <taxon>Eurotiomycetes</taxon>
        <taxon>Eurotiomycetidae</taxon>
        <taxon>Eurotiales</taxon>
        <taxon>Aspergillaceae</taxon>
        <taxon>Aspergillus</taxon>
        <taxon>Aspergillus subgen. Circumdati</taxon>
    </lineage>
</organism>
<evidence type="ECO:0000313" key="2">
    <source>
        <dbReference type="EMBL" id="KAE8154015.1"/>
    </source>
</evidence>
<sequence>MRYNRWTPVKEFPLTGLLTKCFPASSKKRATSKAEIVSEKLCDHVLQRLEPFLLRNRPVDILDLWPGAGLWSAKVNEYLRPQRHVLVEPDLQTFKPLLQKLTKNDPSFELVEMDLKSIYETENLLPHLFPNQGPQNTDTTGSLAKNHTLLVLANPPASGSKKDHYTPARWWSTFMENCMRQSGVHSYGSVRLIASLPISDAQLALPRTLVDRKRPGLLTENVALHAFEVAGPRDPSPWVNFKGWHTCADIAEKVALRAQENNIQTPDYRRLPPVTPAPRSPDMGRLPVPYAPRACTDFHERLINVINDEKRTSADLAATNTRAKRDPRRMRALIQLNKDNRLSYLRQKLTESYIDMDEQHRILSRAAADPEADVSVVQGITSKIDALQPKIEVAMSEIHYEPQKLFFINVDEKRSTAWSDSLNHPVLLWDQRPFEPLLIHANELYPREVNRSILYFEADTDPRPLKKLHRLTPKERDIPIRLFEALSFTIATRTKFTVTELFQLLFPQRPINDVVKAIPILAFFARKTVKPEFASLSKAIHGPPGADSKDLDPAACYQENLDYDLSDVRLRSLPSTILWDICLEYEKADVELNAVQLSRLLGGTLTSWRTGDYMVQVKQYH</sequence>
<reference evidence="2 3" key="1">
    <citation type="submission" date="2019-04" db="EMBL/GenBank/DDBJ databases">
        <title>Friends and foes A comparative genomics study of 23 Aspergillus species from section Flavi.</title>
        <authorList>
            <consortium name="DOE Joint Genome Institute"/>
            <person name="Kjaerbolling I."/>
            <person name="Vesth T."/>
            <person name="Frisvad J.C."/>
            <person name="Nybo J.L."/>
            <person name="Theobald S."/>
            <person name="Kildgaard S."/>
            <person name="Isbrandt T."/>
            <person name="Kuo A."/>
            <person name="Sato A."/>
            <person name="Lyhne E.K."/>
            <person name="Kogle M.E."/>
            <person name="Wiebenga A."/>
            <person name="Kun R.S."/>
            <person name="Lubbers R.J."/>
            <person name="Makela M.R."/>
            <person name="Barry K."/>
            <person name="Chovatia M."/>
            <person name="Clum A."/>
            <person name="Daum C."/>
            <person name="Haridas S."/>
            <person name="He G."/>
            <person name="LaButti K."/>
            <person name="Lipzen A."/>
            <person name="Mondo S."/>
            <person name="Riley R."/>
            <person name="Salamov A."/>
            <person name="Simmons B.A."/>
            <person name="Magnuson J.K."/>
            <person name="Henrissat B."/>
            <person name="Mortensen U.H."/>
            <person name="Larsen T.O."/>
            <person name="Devries R.P."/>
            <person name="Grigoriev I.V."/>
            <person name="Machida M."/>
            <person name="Baker S.E."/>
            <person name="Andersen M.R."/>
        </authorList>
    </citation>
    <scope>NUCLEOTIDE SEQUENCE [LARGE SCALE GENOMIC DNA]</scope>
    <source>
        <strain evidence="2 3">IBT 18842</strain>
    </source>
</reference>
<dbReference type="InterPro" id="IPR029063">
    <property type="entry name" value="SAM-dependent_MTases_sf"/>
</dbReference>
<evidence type="ECO:0000256" key="1">
    <source>
        <dbReference type="SAM" id="MobiDB-lite"/>
    </source>
</evidence>
<dbReference type="EMBL" id="ML742033">
    <property type="protein sequence ID" value="KAE8154015.1"/>
    <property type="molecule type" value="Genomic_DNA"/>
</dbReference>
<accession>A0A5N6U5U4</accession>
<dbReference type="Gene3D" id="3.40.50.150">
    <property type="entry name" value="Vaccinia Virus protein VP39"/>
    <property type="match status" value="1"/>
</dbReference>
<evidence type="ECO:0000313" key="3">
    <source>
        <dbReference type="Proteomes" id="UP000325780"/>
    </source>
</evidence>
<feature type="region of interest" description="Disordered" evidence="1">
    <location>
        <begin position="266"/>
        <end position="286"/>
    </location>
</feature>
<gene>
    <name evidence="2" type="ORF">BDV25DRAFT_148475</name>
</gene>
<dbReference type="OrthoDB" id="16079at2759"/>
<protein>
    <submittedName>
        <fullName evidence="2">Uncharacterized protein</fullName>
    </submittedName>
</protein>
<name>A0A5N6U5U4_ASPAV</name>
<proteinExistence type="predicted"/>